<accession>A0A8S3Q0T6</accession>
<dbReference type="Gene3D" id="3.40.50.720">
    <property type="entry name" value="NAD(P)-binding Rossmann-like Domain"/>
    <property type="match status" value="1"/>
</dbReference>
<feature type="compositionally biased region" description="Polar residues" evidence="6">
    <location>
        <begin position="357"/>
        <end position="394"/>
    </location>
</feature>
<dbReference type="InterPro" id="IPR051737">
    <property type="entry name" value="L-xylulose/Carbonyl_redctase"/>
</dbReference>
<dbReference type="OrthoDB" id="1393670at2759"/>
<feature type="compositionally biased region" description="Polar residues" evidence="6">
    <location>
        <begin position="280"/>
        <end position="295"/>
    </location>
</feature>
<dbReference type="InterPro" id="IPR002347">
    <property type="entry name" value="SDR_fam"/>
</dbReference>
<reference evidence="7" key="1">
    <citation type="submission" date="2021-03" db="EMBL/GenBank/DDBJ databases">
        <authorList>
            <person name="Bekaert M."/>
        </authorList>
    </citation>
    <scope>NUCLEOTIDE SEQUENCE</scope>
</reference>
<feature type="region of interest" description="Disordered" evidence="6">
    <location>
        <begin position="255"/>
        <end position="469"/>
    </location>
</feature>
<dbReference type="FunFam" id="3.40.50.720:FF:000084">
    <property type="entry name" value="Short-chain dehydrogenase reductase"/>
    <property type="match status" value="1"/>
</dbReference>
<dbReference type="EC" id="1.1.1.10" evidence="7"/>
<evidence type="ECO:0000256" key="5">
    <source>
        <dbReference type="RuleBase" id="RU000363"/>
    </source>
</evidence>
<dbReference type="Pfam" id="PF00106">
    <property type="entry name" value="adh_short"/>
    <property type="match status" value="1"/>
</dbReference>
<dbReference type="EMBL" id="CAJPWZ010000298">
    <property type="protein sequence ID" value="CAG2189631.1"/>
    <property type="molecule type" value="Genomic_DNA"/>
</dbReference>
<comment type="caution">
    <text evidence="7">The sequence shown here is derived from an EMBL/GenBank/DDBJ whole genome shotgun (WGS) entry which is preliminary data.</text>
</comment>
<evidence type="ECO:0000313" key="8">
    <source>
        <dbReference type="Proteomes" id="UP000683360"/>
    </source>
</evidence>
<comment type="subunit">
    <text evidence="2">Homotetramer.</text>
</comment>
<evidence type="ECO:0000256" key="1">
    <source>
        <dbReference type="ARBA" id="ARBA00006484"/>
    </source>
</evidence>
<dbReference type="PROSITE" id="PS00061">
    <property type="entry name" value="ADH_SHORT"/>
    <property type="match status" value="1"/>
</dbReference>
<sequence>MAMKFDGKRALVTGAGKGFGRAIAKKLAECGAETFALSRTQADLDSLKSEVPDIKVINVDLLDWDKTREEVSKIGHIDLLVNNAGVSGKSSFIDTPKENIDMIFDVNFKGTFNVSQVIAKKMIDSGKGGSIVNLSSILSEKAIADGCVYSTTKSAIDMLTKCMALELGPHNIRVNSVNPTVVWTDLTLKYKDELMPLLALTPMGRFPEIEDVVNAVVFLLSDQSGMISGECLRLDGGLGDQPYCVSPNAQDQPYCVSPNAQDQPYSVSTDAQDQPYCVSPNAQDQPYSVSTNAQDQPYCVSPNAQDQPYSVSTNAQDQPYCVSPNAQDQPYSVSPNAQDQPYSVSTNAQDQPYCVSPNAQDQPYSVSTNAQDQPYCVSPNTQDQPYSVSTNAQDQPYCVSPNAQDQPYTVSTNAQDQPYSVSTDAQDQPYCVSPNAQDQPYTVSTNAQDQPYSVSTNAQDQPYCVSVND</sequence>
<dbReference type="AlphaFoldDB" id="A0A8S3Q0T6"/>
<proteinExistence type="inferred from homology"/>
<dbReference type="GO" id="GO:0006006">
    <property type="term" value="P:glucose metabolic process"/>
    <property type="evidence" value="ECO:0007669"/>
    <property type="project" value="TreeGrafter"/>
</dbReference>
<dbReference type="GO" id="GO:0005997">
    <property type="term" value="P:xylulose metabolic process"/>
    <property type="evidence" value="ECO:0007669"/>
    <property type="project" value="TreeGrafter"/>
</dbReference>
<dbReference type="GO" id="GO:0004090">
    <property type="term" value="F:carbonyl reductase (NADPH) activity"/>
    <property type="evidence" value="ECO:0007669"/>
    <property type="project" value="TreeGrafter"/>
</dbReference>
<dbReference type="Proteomes" id="UP000683360">
    <property type="component" value="Unassembled WGS sequence"/>
</dbReference>
<keyword evidence="8" id="KW-1185">Reference proteome</keyword>
<dbReference type="InterPro" id="IPR036291">
    <property type="entry name" value="NAD(P)-bd_dom_sf"/>
</dbReference>
<keyword evidence="3" id="KW-0521">NADP</keyword>
<name>A0A8S3Q0T6_MYTED</name>
<feature type="compositionally biased region" description="Polar residues" evidence="6">
    <location>
        <begin position="258"/>
        <end position="272"/>
    </location>
</feature>
<evidence type="ECO:0000313" key="7">
    <source>
        <dbReference type="EMBL" id="CAG2189631.1"/>
    </source>
</evidence>
<evidence type="ECO:0000256" key="2">
    <source>
        <dbReference type="ARBA" id="ARBA00011881"/>
    </source>
</evidence>
<dbReference type="SUPFAM" id="SSF51735">
    <property type="entry name" value="NAD(P)-binding Rossmann-fold domains"/>
    <property type="match status" value="1"/>
</dbReference>
<keyword evidence="4 7" id="KW-0560">Oxidoreductase</keyword>
<evidence type="ECO:0000256" key="4">
    <source>
        <dbReference type="ARBA" id="ARBA00023002"/>
    </source>
</evidence>
<dbReference type="PANTHER" id="PTHR44252">
    <property type="entry name" value="D-ERYTHRULOSE REDUCTASE"/>
    <property type="match status" value="1"/>
</dbReference>
<dbReference type="InterPro" id="IPR020904">
    <property type="entry name" value="Sc_DH/Rdtase_CS"/>
</dbReference>
<dbReference type="PANTHER" id="PTHR44252:SF3">
    <property type="entry name" value="D-ERYTHRULOSE REDUCTASE-RELATED"/>
    <property type="match status" value="1"/>
</dbReference>
<feature type="compositionally biased region" description="Polar residues" evidence="6">
    <location>
        <begin position="434"/>
        <end position="460"/>
    </location>
</feature>
<dbReference type="PRINTS" id="PR00080">
    <property type="entry name" value="SDRFAMILY"/>
</dbReference>
<feature type="compositionally biased region" description="Polar residues" evidence="6">
    <location>
        <begin position="324"/>
        <end position="350"/>
    </location>
</feature>
<gene>
    <name evidence="7" type="ORF">MEDL_4989</name>
</gene>
<evidence type="ECO:0000256" key="3">
    <source>
        <dbReference type="ARBA" id="ARBA00022857"/>
    </source>
</evidence>
<comment type="similarity">
    <text evidence="1 5">Belongs to the short-chain dehydrogenases/reductases (SDR) family.</text>
</comment>
<feature type="compositionally biased region" description="Polar residues" evidence="6">
    <location>
        <begin position="302"/>
        <end position="317"/>
    </location>
</feature>
<dbReference type="PRINTS" id="PR00081">
    <property type="entry name" value="GDHRDH"/>
</dbReference>
<organism evidence="7 8">
    <name type="scientific">Mytilus edulis</name>
    <name type="common">Blue mussel</name>
    <dbReference type="NCBI Taxonomy" id="6550"/>
    <lineage>
        <taxon>Eukaryota</taxon>
        <taxon>Metazoa</taxon>
        <taxon>Spiralia</taxon>
        <taxon>Lophotrochozoa</taxon>
        <taxon>Mollusca</taxon>
        <taxon>Bivalvia</taxon>
        <taxon>Autobranchia</taxon>
        <taxon>Pteriomorphia</taxon>
        <taxon>Mytilida</taxon>
        <taxon>Mytiloidea</taxon>
        <taxon>Mytilidae</taxon>
        <taxon>Mytilinae</taxon>
        <taxon>Mytilus</taxon>
    </lineage>
</organism>
<evidence type="ECO:0000256" key="6">
    <source>
        <dbReference type="SAM" id="MobiDB-lite"/>
    </source>
</evidence>
<dbReference type="GO" id="GO:0050038">
    <property type="term" value="F:L-xylulose reductase (NADPH) activity"/>
    <property type="evidence" value="ECO:0007669"/>
    <property type="project" value="UniProtKB-EC"/>
</dbReference>
<protein>
    <submittedName>
        <fullName evidence="7">DCXR</fullName>
        <ecNumber evidence="7">1.1.1.10</ecNumber>
    </submittedName>
</protein>
<feature type="compositionally biased region" description="Polar residues" evidence="6">
    <location>
        <begin position="401"/>
        <end position="426"/>
    </location>
</feature>